<dbReference type="OrthoDB" id="4137658at2759"/>
<keyword evidence="3" id="KW-1185">Reference proteome</keyword>
<evidence type="ECO:0000313" key="2">
    <source>
        <dbReference type="EMBL" id="KIY00697.1"/>
    </source>
</evidence>
<dbReference type="RefSeq" id="XP_016634819.1">
    <property type="nucleotide sequence ID" value="XM_016773873.1"/>
</dbReference>
<dbReference type="GeneID" id="27709108"/>
<dbReference type="EMBL" id="KN848066">
    <property type="protein sequence ID" value="KIY00697.1"/>
    <property type="molecule type" value="Genomic_DNA"/>
</dbReference>
<feature type="region of interest" description="Disordered" evidence="1">
    <location>
        <begin position="256"/>
        <end position="284"/>
    </location>
</feature>
<evidence type="ECO:0000313" key="3">
    <source>
        <dbReference type="Proteomes" id="UP000053411"/>
    </source>
</evidence>
<dbReference type="VEuPathDB" id="FungiDB:Z520_03362"/>
<protein>
    <submittedName>
        <fullName evidence="2">Uncharacterized protein</fullName>
    </submittedName>
</protein>
<reference evidence="2 3" key="1">
    <citation type="submission" date="2015-01" db="EMBL/GenBank/DDBJ databases">
        <title>The Genome Sequence of Fonsecaea multimorphosa CBS 102226.</title>
        <authorList>
            <consortium name="The Broad Institute Genomics Platform"/>
            <person name="Cuomo C."/>
            <person name="de Hoog S."/>
            <person name="Gorbushina A."/>
            <person name="Stielow B."/>
            <person name="Teixiera M."/>
            <person name="Abouelleil A."/>
            <person name="Chapman S.B."/>
            <person name="Priest M."/>
            <person name="Young S.K."/>
            <person name="Wortman J."/>
            <person name="Nusbaum C."/>
            <person name="Birren B."/>
        </authorList>
    </citation>
    <scope>NUCLEOTIDE SEQUENCE [LARGE SCALE GENOMIC DNA]</scope>
    <source>
        <strain evidence="2 3">CBS 102226</strain>
    </source>
</reference>
<organism evidence="2 3">
    <name type="scientific">Fonsecaea multimorphosa CBS 102226</name>
    <dbReference type="NCBI Taxonomy" id="1442371"/>
    <lineage>
        <taxon>Eukaryota</taxon>
        <taxon>Fungi</taxon>
        <taxon>Dikarya</taxon>
        <taxon>Ascomycota</taxon>
        <taxon>Pezizomycotina</taxon>
        <taxon>Eurotiomycetes</taxon>
        <taxon>Chaetothyriomycetidae</taxon>
        <taxon>Chaetothyriales</taxon>
        <taxon>Herpotrichiellaceae</taxon>
        <taxon>Fonsecaea</taxon>
    </lineage>
</organism>
<gene>
    <name evidence="2" type="ORF">Z520_03362</name>
</gene>
<evidence type="ECO:0000256" key="1">
    <source>
        <dbReference type="SAM" id="MobiDB-lite"/>
    </source>
</evidence>
<dbReference type="AlphaFoldDB" id="A0A0D2IUG6"/>
<name>A0A0D2IUG6_9EURO</name>
<dbReference type="STRING" id="1442371.A0A0D2IUG6"/>
<accession>A0A0D2IUG6</accession>
<proteinExistence type="predicted"/>
<dbReference type="Proteomes" id="UP000053411">
    <property type="component" value="Unassembled WGS sequence"/>
</dbReference>
<sequence length="284" mass="32543">MTLEEIKDPWKWRWPEACLQWLELLVAQQGAIRNLHLWAPSRTHNSKTLKQLVPHVKLHTVEFRSAAWDRVSHDMSDIQQELEGDPWLPKTHQEALTRWLERNGHSTALNAAEFKGSVHCETMLLTLHALTLKLASAYADSSAEAISQCLRSRNIIVPPQVITKLQAGRTSLGLSRRCCPGCRIVVFAIRDLQSFRRRISPPSFHGTWLPMALPPWTPRTIGLRLLEQLQHEIRYRGKLAFDALPRGEQEKLTRLFDPNYESPDSDSVLEPLPHLYSESDDSES</sequence>